<name>A0A1W6N199_9HYPH</name>
<evidence type="ECO:0000256" key="1">
    <source>
        <dbReference type="ARBA" id="ARBA00004613"/>
    </source>
</evidence>
<dbReference type="PROSITE" id="PS00259">
    <property type="entry name" value="GASTRIN"/>
    <property type="match status" value="1"/>
</dbReference>
<dbReference type="InterPro" id="IPR010319">
    <property type="entry name" value="Transglutaminase-like_Cys_pept"/>
</dbReference>
<evidence type="ECO:0000313" key="3">
    <source>
        <dbReference type="EMBL" id="ARN83531.1"/>
    </source>
</evidence>
<keyword evidence="2" id="KW-0964">Secreted</keyword>
<dbReference type="InterPro" id="IPR013152">
    <property type="entry name" value="Gastrin/cholecystokinin_CS"/>
</dbReference>
<organism evidence="3 4">
    <name type="scientific">Methylocystis bryophila</name>
    <dbReference type="NCBI Taxonomy" id="655015"/>
    <lineage>
        <taxon>Bacteria</taxon>
        <taxon>Pseudomonadati</taxon>
        <taxon>Pseudomonadota</taxon>
        <taxon>Alphaproteobacteria</taxon>
        <taxon>Hyphomicrobiales</taxon>
        <taxon>Methylocystaceae</taxon>
        <taxon>Methylocystis</taxon>
    </lineage>
</organism>
<dbReference type="Gene3D" id="3.10.620.30">
    <property type="match status" value="1"/>
</dbReference>
<dbReference type="AlphaFoldDB" id="A0A1W6N199"/>
<reference evidence="3 4" key="1">
    <citation type="submission" date="2017-02" db="EMBL/GenBank/DDBJ databases">
        <authorList>
            <person name="Peterson S.W."/>
        </authorList>
    </citation>
    <scope>NUCLEOTIDE SEQUENCE [LARGE SCALE GENOMIC DNA]</scope>
    <source>
        <strain evidence="3 4">S285</strain>
    </source>
</reference>
<sequence>MVERFGDAQLSKKTRAAAAALLKVALLPLFGVLALSLQIEPLHAAAYRASFAPVGEEASIPYGWMDFCTRQPQECNQPVLPPQDVALTAKTWKLLEKINAEVNASIEPISNLDHWGTLADHWDYPIDGKGDCKIYALEKRRQLIERGVPRQALLMTIVKDHHNMGHTILTVRTDKGDFILDNLTDEILSWDETGYHFLKRQSQEDPNVWLAILSPASGRKISAR</sequence>
<keyword evidence="4" id="KW-1185">Reference proteome</keyword>
<protein>
    <submittedName>
        <fullName evidence="3">Transglutaminase</fullName>
    </submittedName>
</protein>
<comment type="subcellular location">
    <subcellularLocation>
        <location evidence="1">Secreted</location>
    </subcellularLocation>
</comment>
<dbReference type="Pfam" id="PF06035">
    <property type="entry name" value="Peptidase_C93"/>
    <property type="match status" value="1"/>
</dbReference>
<dbReference type="GO" id="GO:0005576">
    <property type="term" value="C:extracellular region"/>
    <property type="evidence" value="ECO:0007669"/>
    <property type="project" value="UniProtKB-SubCell"/>
</dbReference>
<evidence type="ECO:0000313" key="4">
    <source>
        <dbReference type="Proteomes" id="UP000193978"/>
    </source>
</evidence>
<dbReference type="PANTHER" id="PTHR39327">
    <property type="match status" value="1"/>
</dbReference>
<dbReference type="KEGG" id="mbry:B1812_09765"/>
<dbReference type="OrthoDB" id="7206808at2"/>
<dbReference type="PANTHER" id="PTHR39327:SF1">
    <property type="entry name" value="BLR5470 PROTEIN"/>
    <property type="match status" value="1"/>
</dbReference>
<dbReference type="STRING" id="655015.B1812_09765"/>
<proteinExistence type="predicted"/>
<gene>
    <name evidence="3" type="ORF">B1812_09765</name>
</gene>
<accession>A0A1W6N199</accession>
<dbReference type="Proteomes" id="UP000193978">
    <property type="component" value="Chromosome"/>
</dbReference>
<dbReference type="EMBL" id="CP019948">
    <property type="protein sequence ID" value="ARN83531.1"/>
    <property type="molecule type" value="Genomic_DNA"/>
</dbReference>
<evidence type="ECO:0000256" key="2">
    <source>
        <dbReference type="ARBA" id="ARBA00022525"/>
    </source>
</evidence>